<evidence type="ECO:0000313" key="2">
    <source>
        <dbReference type="EMBL" id="KAG1535983.1"/>
    </source>
</evidence>
<evidence type="ECO:0000313" key="3">
    <source>
        <dbReference type="Proteomes" id="UP000740926"/>
    </source>
</evidence>
<organism evidence="2 3">
    <name type="scientific">Rhizopus delemar</name>
    <dbReference type="NCBI Taxonomy" id="936053"/>
    <lineage>
        <taxon>Eukaryota</taxon>
        <taxon>Fungi</taxon>
        <taxon>Fungi incertae sedis</taxon>
        <taxon>Mucoromycota</taxon>
        <taxon>Mucoromycotina</taxon>
        <taxon>Mucoromycetes</taxon>
        <taxon>Mucorales</taxon>
        <taxon>Mucorineae</taxon>
        <taxon>Rhizopodaceae</taxon>
        <taxon>Rhizopus</taxon>
    </lineage>
</organism>
<reference evidence="2 3" key="1">
    <citation type="journal article" date="2020" name="Microb. Genom.">
        <title>Genetic diversity of clinical and environmental Mucorales isolates obtained from an investigation of mucormycosis cases among solid organ transplant recipients.</title>
        <authorList>
            <person name="Nguyen M.H."/>
            <person name="Kaul D."/>
            <person name="Muto C."/>
            <person name="Cheng S.J."/>
            <person name="Richter R.A."/>
            <person name="Bruno V.M."/>
            <person name="Liu G."/>
            <person name="Beyhan S."/>
            <person name="Sundermann A.J."/>
            <person name="Mounaud S."/>
            <person name="Pasculle A.W."/>
            <person name="Nierman W.C."/>
            <person name="Driscoll E."/>
            <person name="Cumbie R."/>
            <person name="Clancy C.J."/>
            <person name="Dupont C.L."/>
        </authorList>
    </citation>
    <scope>NUCLEOTIDE SEQUENCE [LARGE SCALE GENOMIC DNA]</scope>
    <source>
        <strain evidence="2 3">GL24</strain>
    </source>
</reference>
<proteinExistence type="predicted"/>
<feature type="compositionally biased region" description="Low complexity" evidence="1">
    <location>
        <begin position="65"/>
        <end position="75"/>
    </location>
</feature>
<dbReference type="EMBL" id="JAANIU010008062">
    <property type="protein sequence ID" value="KAG1535983.1"/>
    <property type="molecule type" value="Genomic_DNA"/>
</dbReference>
<dbReference type="AlphaFoldDB" id="A0A9P6XZF3"/>
<name>A0A9P6XZF3_9FUNG</name>
<comment type="caution">
    <text evidence="2">The sequence shown here is derived from an EMBL/GenBank/DDBJ whole genome shotgun (WGS) entry which is preliminary data.</text>
</comment>
<keyword evidence="3" id="KW-1185">Reference proteome</keyword>
<evidence type="ECO:0000256" key="1">
    <source>
        <dbReference type="SAM" id="MobiDB-lite"/>
    </source>
</evidence>
<accession>A0A9P6XZF3</accession>
<sequence length="147" mass="15180">MISPSSLPTGTPGQSFRNATSPYKGQLSISRPAARGRSRNGSGWPGWACRRPPARAGLRPPPAPVGCRPPGGAVAQHRHQGLPQAAPERAHASALAGCAASGVRAKAIRRRPPMPPATTDISSSVANGHSETSSGEPMNCCWVCSLM</sequence>
<feature type="compositionally biased region" description="Polar residues" evidence="1">
    <location>
        <begin position="1"/>
        <end position="29"/>
    </location>
</feature>
<protein>
    <submittedName>
        <fullName evidence="2">Uncharacterized protein</fullName>
    </submittedName>
</protein>
<feature type="compositionally biased region" description="Polar residues" evidence="1">
    <location>
        <begin position="119"/>
        <end position="136"/>
    </location>
</feature>
<feature type="region of interest" description="Disordered" evidence="1">
    <location>
        <begin position="106"/>
        <end position="136"/>
    </location>
</feature>
<dbReference type="Proteomes" id="UP000740926">
    <property type="component" value="Unassembled WGS sequence"/>
</dbReference>
<gene>
    <name evidence="2" type="ORF">G6F50_015185</name>
</gene>
<feature type="compositionally biased region" description="Low complexity" evidence="1">
    <location>
        <begin position="48"/>
        <end position="58"/>
    </location>
</feature>
<feature type="region of interest" description="Disordered" evidence="1">
    <location>
        <begin position="1"/>
        <end position="87"/>
    </location>
</feature>